<dbReference type="NCBIfam" id="TIGR00254">
    <property type="entry name" value="GGDEF"/>
    <property type="match status" value="1"/>
</dbReference>
<evidence type="ECO:0000256" key="1">
    <source>
        <dbReference type="ARBA" id="ARBA00022729"/>
    </source>
</evidence>
<sequence>MNRFCTSPVFIFLLLCLPALFLTATESFAEKSPAEGPGSLPSAVSVPPKIELSAEERGFLESHPVIRVGNEDDWPPFDFSEHGRPKGYAIDHLELLGRRLGISFEYVNGYSWFELLGLLKQGKIDLLPCLWISGSRQRFMRFTGSYLELPYVIVAAKENAGKFQTVENLSGKTVAAARGYKQEEVLRSAYPEINVFQVQNTQEGLEAVVYGEADAYIGYLGTVAYLMATRFLGSLQICGETRSPELGPQGLHMAVRPEMALLAGVLEKAMDTVTDREKVELAEKWISVEQTRVPDLSVGEKVFLRKNPVLRVDNMDNWPPFNFNDRGRPKGFCIDYTELLADKLGVEFEYVTRQGWQDIMDMLQSGELDFLCDVVPTPDRKAYMEFTDSYLNIFSGIVVRRGNAKFTRLRDLAGRKVAVPEGFYYQELLNKHYPEIDIVAQKDTLACLKAVSSGEADAALAEKPVFDHLIRQHFLTDLKSVPVMDSPWFENTPLSIGLSKDRAILGAILQKAMDRVTQDEMARLYRRWLDREQDELGGPRVMLSRQERQWLEEKGEIRICGRPSWLPFEEIDKNGGHRGISADIMGLLEERIGVPIRFVPTKSWKQSLEALESGRCDLLSAVSKSRREKGPFVVSKPYIESVNVMVARDGQPYIPDLHALEGRKVGIVQDNPVADYLQDQYPGIRLRFYPDLKGVLRAVAKDEAEIALGSLHRVSYILHELGLYDLKIAGQTPYKEQLGLGIAGDNPVLAAIMDKALESVSGREVSRITRKWLSIRYDKGFDTLLLFQILGVVAVLMSLFVFWNRKLARLNRDLGIAHQALAVKSLELERLSITDALTGIFNRLKTEDLLLDEIRRIRRTRQPFSIIMLDVDHFKQINDSYGHQTGDHVLKQITDLLHANIRQADSIGRWGGEEFLILCPDTSMKGAVILAQHLRNSVAGLQFSAAGRVTCSFGVAEYHPGEGITQLLRRVDRAMYRAKQRGRNRVEVLE</sequence>
<dbReference type="EMBL" id="JACDUS010000007">
    <property type="protein sequence ID" value="MBA2882166.1"/>
    <property type="molecule type" value="Genomic_DNA"/>
</dbReference>
<evidence type="ECO:0000256" key="3">
    <source>
        <dbReference type="SAM" id="SignalP"/>
    </source>
</evidence>
<dbReference type="InterPro" id="IPR001638">
    <property type="entry name" value="Solute-binding_3/MltF_N"/>
</dbReference>
<keyword evidence="2" id="KW-1133">Transmembrane helix</keyword>
<dbReference type="Gene3D" id="3.30.70.270">
    <property type="match status" value="1"/>
</dbReference>
<reference evidence="5 6" key="1">
    <citation type="submission" date="2020-07" db="EMBL/GenBank/DDBJ databases">
        <title>Genomic Encyclopedia of Type Strains, Phase IV (KMG-IV): sequencing the most valuable type-strain genomes for metagenomic binning, comparative biology and taxonomic classification.</title>
        <authorList>
            <person name="Goeker M."/>
        </authorList>
    </citation>
    <scope>NUCLEOTIDE SEQUENCE [LARGE SCALE GENOMIC DNA]</scope>
    <source>
        <strain evidence="5 6">DSM 17721</strain>
    </source>
</reference>
<dbReference type="PROSITE" id="PS50887">
    <property type="entry name" value="GGDEF"/>
    <property type="match status" value="1"/>
</dbReference>
<accession>A0A7W0CAH4</accession>
<feature type="chain" id="PRO_5031305302" evidence="3">
    <location>
        <begin position="30"/>
        <end position="990"/>
    </location>
</feature>
<dbReference type="CDD" id="cd01949">
    <property type="entry name" value="GGDEF"/>
    <property type="match status" value="1"/>
</dbReference>
<dbReference type="CDD" id="cd01007">
    <property type="entry name" value="PBP2_BvgS_HisK_like"/>
    <property type="match status" value="3"/>
</dbReference>
<evidence type="ECO:0000313" key="6">
    <source>
        <dbReference type="Proteomes" id="UP000525298"/>
    </source>
</evidence>
<dbReference type="SMART" id="SM00267">
    <property type="entry name" value="GGDEF"/>
    <property type="match status" value="1"/>
</dbReference>
<evidence type="ECO:0000313" key="5">
    <source>
        <dbReference type="EMBL" id="MBA2882166.1"/>
    </source>
</evidence>
<feature type="domain" description="GGDEF" evidence="4">
    <location>
        <begin position="862"/>
        <end position="990"/>
    </location>
</feature>
<protein>
    <submittedName>
        <fullName evidence="5">Polar amino acid transport system substrate-binding protein</fullName>
    </submittedName>
</protein>
<comment type="caution">
    <text evidence="5">The sequence shown here is derived from an EMBL/GenBank/DDBJ whole genome shotgun (WGS) entry which is preliminary data.</text>
</comment>
<dbReference type="SUPFAM" id="SSF55073">
    <property type="entry name" value="Nucleotide cyclase"/>
    <property type="match status" value="1"/>
</dbReference>
<dbReference type="Pfam" id="PF00990">
    <property type="entry name" value="GGDEF"/>
    <property type="match status" value="1"/>
</dbReference>
<name>A0A7W0CAH4_9BACT</name>
<keyword evidence="2" id="KW-0812">Transmembrane</keyword>
<dbReference type="SUPFAM" id="SSF53850">
    <property type="entry name" value="Periplasmic binding protein-like II"/>
    <property type="match status" value="3"/>
</dbReference>
<keyword evidence="2" id="KW-0472">Membrane</keyword>
<dbReference type="Pfam" id="PF00497">
    <property type="entry name" value="SBP_bac_3"/>
    <property type="match status" value="3"/>
</dbReference>
<dbReference type="Proteomes" id="UP000525298">
    <property type="component" value="Unassembled WGS sequence"/>
</dbReference>
<dbReference type="SMART" id="SM00062">
    <property type="entry name" value="PBPb"/>
    <property type="match status" value="3"/>
</dbReference>
<evidence type="ECO:0000259" key="4">
    <source>
        <dbReference type="PROSITE" id="PS50887"/>
    </source>
</evidence>
<keyword evidence="6" id="KW-1185">Reference proteome</keyword>
<gene>
    <name evidence="5" type="ORF">HNR65_002507</name>
</gene>
<feature type="signal peptide" evidence="3">
    <location>
        <begin position="1"/>
        <end position="29"/>
    </location>
</feature>
<dbReference type="FunFam" id="3.30.70.270:FF:000001">
    <property type="entry name" value="Diguanylate cyclase domain protein"/>
    <property type="match status" value="1"/>
</dbReference>
<keyword evidence="1 3" id="KW-0732">Signal</keyword>
<dbReference type="PANTHER" id="PTHR35936">
    <property type="entry name" value="MEMBRANE-BOUND LYTIC MUREIN TRANSGLYCOSYLASE F"/>
    <property type="match status" value="1"/>
</dbReference>
<dbReference type="GO" id="GO:0003824">
    <property type="term" value="F:catalytic activity"/>
    <property type="evidence" value="ECO:0007669"/>
    <property type="project" value="UniProtKB-ARBA"/>
</dbReference>
<dbReference type="Gene3D" id="3.40.190.10">
    <property type="entry name" value="Periplasmic binding protein-like II"/>
    <property type="match status" value="6"/>
</dbReference>
<proteinExistence type="predicted"/>
<evidence type="ECO:0000256" key="2">
    <source>
        <dbReference type="SAM" id="Phobius"/>
    </source>
</evidence>
<dbReference type="InterPro" id="IPR043128">
    <property type="entry name" value="Rev_trsase/Diguanyl_cyclase"/>
</dbReference>
<dbReference type="InterPro" id="IPR000160">
    <property type="entry name" value="GGDEF_dom"/>
</dbReference>
<dbReference type="AlphaFoldDB" id="A0A7W0CAH4"/>
<dbReference type="InterPro" id="IPR029787">
    <property type="entry name" value="Nucleotide_cyclase"/>
</dbReference>
<dbReference type="RefSeq" id="WP_181551817.1">
    <property type="nucleotide sequence ID" value="NZ_JACDUS010000007.1"/>
</dbReference>
<organism evidence="5 6">
    <name type="scientific">Desulfosalsimonas propionicica</name>
    <dbReference type="NCBI Taxonomy" id="332175"/>
    <lineage>
        <taxon>Bacteria</taxon>
        <taxon>Pseudomonadati</taxon>
        <taxon>Thermodesulfobacteriota</taxon>
        <taxon>Desulfobacteria</taxon>
        <taxon>Desulfobacterales</taxon>
        <taxon>Desulfosalsimonadaceae</taxon>
        <taxon>Desulfosalsimonas</taxon>
    </lineage>
</organism>
<feature type="transmembrane region" description="Helical" evidence="2">
    <location>
        <begin position="784"/>
        <end position="803"/>
    </location>
</feature>